<dbReference type="GO" id="GO:0008168">
    <property type="term" value="F:methyltransferase activity"/>
    <property type="evidence" value="ECO:0007669"/>
    <property type="project" value="UniProtKB-KW"/>
</dbReference>
<reference evidence="4" key="1">
    <citation type="submission" date="2018-05" db="EMBL/GenBank/DDBJ databases">
        <authorList>
            <person name="Lanie J.A."/>
            <person name="Ng W.-L."/>
            <person name="Kazmierczak K.M."/>
            <person name="Andrzejewski T.M."/>
            <person name="Davidsen T.M."/>
            <person name="Wayne K.J."/>
            <person name="Tettelin H."/>
            <person name="Glass J.I."/>
            <person name="Rusch D."/>
            <person name="Podicherti R."/>
            <person name="Tsui H.-C.T."/>
            <person name="Winkler M.E."/>
        </authorList>
    </citation>
    <scope>NUCLEOTIDE SEQUENCE</scope>
</reference>
<keyword evidence="3" id="KW-0808">Transferase</keyword>
<evidence type="ECO:0000256" key="2">
    <source>
        <dbReference type="ARBA" id="ARBA00022603"/>
    </source>
</evidence>
<protein>
    <recommendedName>
        <fullName evidence="5">Methyltransferase</fullName>
    </recommendedName>
</protein>
<evidence type="ECO:0000256" key="1">
    <source>
        <dbReference type="ARBA" id="ARBA00007137"/>
    </source>
</evidence>
<dbReference type="AlphaFoldDB" id="A0A381Q7U8"/>
<dbReference type="Gene3D" id="3.20.20.480">
    <property type="entry name" value="Trimethylamine methyltransferase-like"/>
    <property type="match status" value="1"/>
</dbReference>
<name>A0A381Q7U8_9ZZZZ</name>
<sequence>MMQRKRRKKSKGNLINQLPWQEVVTEFSALEIISEDEIESIHHASLDVLERVGMKILHQDARKIFKDAGLDVDESSQMVHFDRNLVLSNISKAPKEFTLRAKNPKRDLKIGGNHIVFSAIGGPAFCSDLDEGRRRGTFEDLCNYMKIIQSLNIIHQEGGMAFETIELPSETRHLDFYLAQFQLLDKNCQSSPMGKVRTKDCIDMHRIAFDCTRKQLVENPSIMGIINTNSPMQLDIPMSEATIELARAGQAVCVTPFTLSGAMAPIKQAGTLVQQNAEILAVVTLTQLVRPGAPIIYGSFSTNVDMRSGSPAFGTPEYIRSTIAGGQLARFYGLPYRSSNTNASNSVDAQAIYESGMSLWATIMSHANLVNHAAGWLEGGLTASFEKLIIDAEMLQTISESLKPIEVNAYNLGVETIESVGPGGHFFDTDQTMKHYSTEFYTPMISDWDNFENWEKNGSITTLERANKTWKTLLKQYEQPTLDPSINEALIAFVVKRKEEINNSG</sequence>
<organism evidence="4">
    <name type="scientific">marine metagenome</name>
    <dbReference type="NCBI Taxonomy" id="408172"/>
    <lineage>
        <taxon>unclassified sequences</taxon>
        <taxon>metagenomes</taxon>
        <taxon>ecological metagenomes</taxon>
    </lineage>
</organism>
<proteinExistence type="inferred from homology"/>
<evidence type="ECO:0008006" key="5">
    <source>
        <dbReference type="Google" id="ProtNLM"/>
    </source>
</evidence>
<dbReference type="EMBL" id="UINC01001187">
    <property type="protein sequence ID" value="SUZ73713.1"/>
    <property type="molecule type" value="Genomic_DNA"/>
</dbReference>
<gene>
    <name evidence="4" type="ORF">METZ01_LOCUS26567</name>
</gene>
<accession>A0A381Q7U8</accession>
<comment type="similarity">
    <text evidence="1">Belongs to the trimethylamine methyltransferase family.</text>
</comment>
<evidence type="ECO:0000313" key="4">
    <source>
        <dbReference type="EMBL" id="SUZ73713.1"/>
    </source>
</evidence>
<evidence type="ECO:0000256" key="3">
    <source>
        <dbReference type="ARBA" id="ARBA00022679"/>
    </source>
</evidence>
<dbReference type="InterPro" id="IPR038601">
    <property type="entry name" value="MttB-like_sf"/>
</dbReference>
<dbReference type="Pfam" id="PF06253">
    <property type="entry name" value="MTTB"/>
    <property type="match status" value="1"/>
</dbReference>
<dbReference type="PIRSF" id="PIRSF037567">
    <property type="entry name" value="MTTB_MeTrfase"/>
    <property type="match status" value="1"/>
</dbReference>
<dbReference type="InterPro" id="IPR010426">
    <property type="entry name" value="MTTB_MeTrfase"/>
</dbReference>
<keyword evidence="2" id="KW-0489">Methyltransferase</keyword>
<dbReference type="GO" id="GO:0032259">
    <property type="term" value="P:methylation"/>
    <property type="evidence" value="ECO:0007669"/>
    <property type="project" value="UniProtKB-KW"/>
</dbReference>
<dbReference type="GO" id="GO:0015948">
    <property type="term" value="P:methanogenesis"/>
    <property type="evidence" value="ECO:0007669"/>
    <property type="project" value="InterPro"/>
</dbReference>